<feature type="region of interest" description="Disordered" evidence="1">
    <location>
        <begin position="174"/>
        <end position="233"/>
    </location>
</feature>
<comment type="caution">
    <text evidence="2">The sequence shown here is derived from an EMBL/GenBank/DDBJ whole genome shotgun (WGS) entry which is preliminary data.</text>
</comment>
<evidence type="ECO:0000313" key="3">
    <source>
        <dbReference type="Proteomes" id="UP000186817"/>
    </source>
</evidence>
<accession>A0A1Q9DNM2</accession>
<evidence type="ECO:0008006" key="4">
    <source>
        <dbReference type="Google" id="ProtNLM"/>
    </source>
</evidence>
<evidence type="ECO:0000313" key="2">
    <source>
        <dbReference type="EMBL" id="OLP96777.1"/>
    </source>
</evidence>
<reference evidence="2 3" key="1">
    <citation type="submission" date="2016-02" db="EMBL/GenBank/DDBJ databases">
        <title>Genome analysis of coral dinoflagellate symbionts highlights evolutionary adaptations to a symbiotic lifestyle.</title>
        <authorList>
            <person name="Aranda M."/>
            <person name="Li Y."/>
            <person name="Liew Y.J."/>
            <person name="Baumgarten S."/>
            <person name="Simakov O."/>
            <person name="Wilson M."/>
            <person name="Piel J."/>
            <person name="Ashoor H."/>
            <person name="Bougouffa S."/>
            <person name="Bajic V.B."/>
            <person name="Ryu T."/>
            <person name="Ravasi T."/>
            <person name="Bayer T."/>
            <person name="Micklem G."/>
            <person name="Kim H."/>
            <person name="Bhak J."/>
            <person name="Lajeunesse T.C."/>
            <person name="Voolstra C.R."/>
        </authorList>
    </citation>
    <scope>NUCLEOTIDE SEQUENCE [LARGE SCALE GENOMIC DNA]</scope>
    <source>
        <strain evidence="2 3">CCMP2467</strain>
    </source>
</reference>
<feature type="compositionally biased region" description="Low complexity" evidence="1">
    <location>
        <begin position="98"/>
        <end position="108"/>
    </location>
</feature>
<dbReference type="EMBL" id="LSRX01000456">
    <property type="protein sequence ID" value="OLP96777.1"/>
    <property type="molecule type" value="Genomic_DNA"/>
</dbReference>
<organism evidence="2 3">
    <name type="scientific">Symbiodinium microadriaticum</name>
    <name type="common">Dinoflagellate</name>
    <name type="synonym">Zooxanthella microadriatica</name>
    <dbReference type="NCBI Taxonomy" id="2951"/>
    <lineage>
        <taxon>Eukaryota</taxon>
        <taxon>Sar</taxon>
        <taxon>Alveolata</taxon>
        <taxon>Dinophyceae</taxon>
        <taxon>Suessiales</taxon>
        <taxon>Symbiodiniaceae</taxon>
        <taxon>Symbiodinium</taxon>
    </lineage>
</organism>
<sequence>MRITTRARSRKMSQEPFSLRGAVFRRALRGVRWLERLAHAVPAKSAQVRGGSRDGDKPSRFHAGAVCRGLAPSLKWEMPRARRKAKEAQTEEREAEETAPAPSRGLGLELPELPAGWSRYFDPRHGTYLYHEATGDWHLEAEADKVLAESGREARVEADSTAWPELGASEVKELHGGGAKKGPAAFKEAAKEAARLPAPKRPPVPPIPEGRGSEPSAPGGLAGTVPASGEECKRNMQLSWASLNARNDDRNELWGGS</sequence>
<dbReference type="AlphaFoldDB" id="A0A1Q9DNM2"/>
<feature type="compositionally biased region" description="Pro residues" evidence="1">
    <location>
        <begin position="199"/>
        <end position="208"/>
    </location>
</feature>
<feature type="region of interest" description="Disordered" evidence="1">
    <location>
        <begin position="79"/>
        <end position="108"/>
    </location>
</feature>
<evidence type="ECO:0000256" key="1">
    <source>
        <dbReference type="SAM" id="MobiDB-lite"/>
    </source>
</evidence>
<keyword evidence="3" id="KW-1185">Reference proteome</keyword>
<proteinExistence type="predicted"/>
<dbReference type="Proteomes" id="UP000186817">
    <property type="component" value="Unassembled WGS sequence"/>
</dbReference>
<name>A0A1Q9DNM2_SYMMI</name>
<gene>
    <name evidence="2" type="ORF">AK812_SmicGene20946</name>
</gene>
<protein>
    <recommendedName>
        <fullName evidence="4">WW domain-containing protein</fullName>
    </recommendedName>
</protein>